<sequence length="98" mass="11186">MASAAAAAGIQDGHAGREQRRATPIGRATLEWWRGKILQLEHIQRRATKLVKGLENKPYEERLRELVLFILEKRRFRCDLITLYNSLKGACAQAFLVP</sequence>
<gene>
    <name evidence="2" type="ORF">HGM15179_007488</name>
</gene>
<name>A0A8K1GIQ5_9PASS</name>
<feature type="region of interest" description="Disordered" evidence="1">
    <location>
        <begin position="1"/>
        <end position="22"/>
    </location>
</feature>
<evidence type="ECO:0000256" key="1">
    <source>
        <dbReference type="SAM" id="MobiDB-lite"/>
    </source>
</evidence>
<protein>
    <submittedName>
        <fullName evidence="2">Uncharacterized protein</fullName>
    </submittedName>
</protein>
<evidence type="ECO:0000313" key="3">
    <source>
        <dbReference type="Proteomes" id="UP000796761"/>
    </source>
</evidence>
<organism evidence="2 3">
    <name type="scientific">Zosterops borbonicus</name>
    <dbReference type="NCBI Taxonomy" id="364589"/>
    <lineage>
        <taxon>Eukaryota</taxon>
        <taxon>Metazoa</taxon>
        <taxon>Chordata</taxon>
        <taxon>Craniata</taxon>
        <taxon>Vertebrata</taxon>
        <taxon>Euteleostomi</taxon>
        <taxon>Archelosauria</taxon>
        <taxon>Archosauria</taxon>
        <taxon>Dinosauria</taxon>
        <taxon>Saurischia</taxon>
        <taxon>Theropoda</taxon>
        <taxon>Coelurosauria</taxon>
        <taxon>Aves</taxon>
        <taxon>Neognathae</taxon>
        <taxon>Neoaves</taxon>
        <taxon>Telluraves</taxon>
        <taxon>Australaves</taxon>
        <taxon>Passeriformes</taxon>
        <taxon>Sylvioidea</taxon>
        <taxon>Zosteropidae</taxon>
        <taxon>Zosterops</taxon>
    </lineage>
</organism>
<proteinExistence type="predicted"/>
<accession>A0A8K1GIQ5</accession>
<keyword evidence="3" id="KW-1185">Reference proteome</keyword>
<comment type="caution">
    <text evidence="2">The sequence shown here is derived from an EMBL/GenBank/DDBJ whole genome shotgun (WGS) entry which is preliminary data.</text>
</comment>
<reference evidence="2" key="1">
    <citation type="submission" date="2019-04" db="EMBL/GenBank/DDBJ databases">
        <title>Genome assembly of Zosterops borbonicus 15179.</title>
        <authorList>
            <person name="Leroy T."/>
            <person name="Anselmetti Y."/>
            <person name="Tilak M.-K."/>
            <person name="Nabholz B."/>
        </authorList>
    </citation>
    <scope>NUCLEOTIDE SEQUENCE</scope>
    <source>
        <strain evidence="2">HGM_15179</strain>
        <tissue evidence="2">Muscle</tissue>
    </source>
</reference>
<dbReference type="EMBL" id="SWJQ01000178">
    <property type="protein sequence ID" value="TRZ19620.1"/>
    <property type="molecule type" value="Genomic_DNA"/>
</dbReference>
<dbReference type="OrthoDB" id="276744at2759"/>
<evidence type="ECO:0000313" key="2">
    <source>
        <dbReference type="EMBL" id="TRZ19620.1"/>
    </source>
</evidence>
<dbReference type="AlphaFoldDB" id="A0A8K1GIQ5"/>
<dbReference type="Proteomes" id="UP000796761">
    <property type="component" value="Unassembled WGS sequence"/>
</dbReference>